<keyword evidence="2" id="KW-1185">Reference proteome</keyword>
<sequence>MLSKNIVIVVWMVVDNELLLYELTSGSFPVLHYQQSRLAEVYRRWDVIQHVNNELLFPQPTNVVENPHYKPEKVHSARSYKKDVIQLPWKIRFTDSNISQPCQGIIVVLTYNHESGNVDGLEQFKLVQKVINRPKELAVILENFDENQSDIDTIKFRIVTYLKEHLPGWLTYQETQQLVLRICFNITEDLNALIQECIVSSLFRYSTMFHDHCLQAFQMFDVLVENEEENLKKRKECSHKYLQRYKGIISENREEMERKVKEALENESEDILLEERQSSKMEISLGFAQNTGIGYDIYSICVEQLTISSDKTSLRDILKSIWEYVFGIKEDTDKAFIHNACLKLKDNSEKASQEIVDKYIEHYLESIEEQSEIEDNGKIRLLRILKDDSYKIKLQVNSIIRDITEQIRRQEQQARKSIGQRLRTQVETEEVKNLLIRICVYVL</sequence>
<proteinExistence type="predicted"/>
<gene>
    <name evidence="1" type="ORF">KUTeg_010423</name>
</gene>
<evidence type="ECO:0000313" key="2">
    <source>
        <dbReference type="Proteomes" id="UP001217089"/>
    </source>
</evidence>
<protein>
    <submittedName>
        <fullName evidence="1">Uncharacterized protein</fullName>
    </submittedName>
</protein>
<dbReference type="Proteomes" id="UP001217089">
    <property type="component" value="Unassembled WGS sequence"/>
</dbReference>
<name>A0ABQ9FBN0_TEGGR</name>
<accession>A0ABQ9FBN0</accession>
<reference evidence="1 2" key="1">
    <citation type="submission" date="2022-12" db="EMBL/GenBank/DDBJ databases">
        <title>Chromosome-level genome of Tegillarca granosa.</title>
        <authorList>
            <person name="Kim J."/>
        </authorList>
    </citation>
    <scope>NUCLEOTIDE SEQUENCE [LARGE SCALE GENOMIC DNA]</scope>
    <source>
        <strain evidence="1">Teg-2019</strain>
        <tissue evidence="1">Adductor muscle</tissue>
    </source>
</reference>
<comment type="caution">
    <text evidence="1">The sequence shown here is derived from an EMBL/GenBank/DDBJ whole genome shotgun (WGS) entry which is preliminary data.</text>
</comment>
<evidence type="ECO:0000313" key="1">
    <source>
        <dbReference type="EMBL" id="KAJ8313050.1"/>
    </source>
</evidence>
<dbReference type="EMBL" id="JARBDR010000440">
    <property type="protein sequence ID" value="KAJ8313050.1"/>
    <property type="molecule type" value="Genomic_DNA"/>
</dbReference>
<organism evidence="1 2">
    <name type="scientific">Tegillarca granosa</name>
    <name type="common">Malaysian cockle</name>
    <name type="synonym">Anadara granosa</name>
    <dbReference type="NCBI Taxonomy" id="220873"/>
    <lineage>
        <taxon>Eukaryota</taxon>
        <taxon>Metazoa</taxon>
        <taxon>Spiralia</taxon>
        <taxon>Lophotrochozoa</taxon>
        <taxon>Mollusca</taxon>
        <taxon>Bivalvia</taxon>
        <taxon>Autobranchia</taxon>
        <taxon>Pteriomorphia</taxon>
        <taxon>Arcoida</taxon>
        <taxon>Arcoidea</taxon>
        <taxon>Arcidae</taxon>
        <taxon>Tegillarca</taxon>
    </lineage>
</organism>